<dbReference type="HOGENOM" id="CLU_000327_1_1_1"/>
<evidence type="ECO:0000313" key="5">
    <source>
        <dbReference type="EMBL" id="KIP04981.1"/>
    </source>
</evidence>
<dbReference type="PANTHER" id="PTHR17695:SF11">
    <property type="entry name" value="SMALL SUBUNIT PROCESSOME COMPONENT 20 HOMOLOG"/>
    <property type="match status" value="1"/>
</dbReference>
<feature type="region of interest" description="Disordered" evidence="1">
    <location>
        <begin position="1884"/>
        <end position="1929"/>
    </location>
</feature>
<dbReference type="PANTHER" id="PTHR17695">
    <property type="entry name" value="SMALL SUBUNIT PROCESSOME COMPONENT 20 HOMOLOG"/>
    <property type="match status" value="1"/>
</dbReference>
<protein>
    <submittedName>
        <fullName evidence="5">Uncharacterized protein</fullName>
    </submittedName>
</protein>
<keyword evidence="6" id="KW-1185">Reference proteome</keyword>
<dbReference type="Pfam" id="PF23099">
    <property type="entry name" value="UTP20_C"/>
    <property type="match status" value="1"/>
</dbReference>
<dbReference type="InterPro" id="IPR057525">
    <property type="entry name" value="UTP20_C"/>
</dbReference>
<sequence length="1929" mass="217409">MRISRLNHILKDDDQVEAEIAVRWLIAQLKVNLRPLWSPTADALAAVSERFGDVAWGLLFEQLQAVTLNQLSEASSPHWMVLDDDDYDKVSEAERSWRDPSAHKLRSNVVKRLHGNVTRRAIIKAQMVEERFDQGGYEIQLLNALTTCSSLAERHSRDLVPHFLSLAPPEAPTKLARHKLSAWLTLFSKFVNPKALRSTEELRTVYTLLLSHPDRQLQKLALACVLTYKTPPLVAHQDSLYALLDDTRWRDQLTQLDIAEIQSDERAEVVGTVVRVLYGVMLEKRGRSRGADRRAAVLSALVGCTSEELHTLVDLMLQPINKDREICFDGEYQTRSLAESVSDKQLVGFLTLLADVVKNLGTCLLDRWPILLATLLDIVAYAQKRIGSSVDVAQEEEEDDNDEKENDAHDDPGSSRAIRAARQAGIKRFAEFFRLPISFDFRPYLKEAFGAFISPRIEVLDVENTQAPSALLELFHTWSTQQESARYLVDYDERTLPKIYACLVATNVKPSVVSKVLDIIEHLLGFSESDEDFSNSVFKPHVELLLTNFATLMERTKATISMADHIGRRQITILSALAPYMADSNQAVLLLNLFTPVLRKPTKSVPEKVKVDMVNIVKNLLPLVTDLSDSASSVYTKTYSLLSFLFQTLRSRPARISLVACFRRLAEIDSSLKRLADLFADLNAYSTKRMEEPDFDKRIAAFALLNETMHPSLTAKEWLPVLYNVLNFIQDAEELSVRSNASNAMKRFIDRAESDGGEFEMTFTKTLYPGLKNGLRSKNDLVRAEILGVISYAVKKCERLTSLQEMRVLQASGDEEANIFNNIIHVQLHRRTRALRRLAEFSSEGTLRSSTLAEIFVPLVGNYIIDGTSTDHHLVTEAINCTGKMAGQLQWGAYYSLVQQYLRLSRNKDASERIYVRTLVALLDNFHFSMDIVVSNEDIQEPTSVDAEDAVEETENKPSGQQKKQAHIAEVVSSRLLPNLIHHLEKRDENEDSLRIPIAIGIVQVAMHLPPAARETQATRLLTILSQVFRSKSQDTRDLARETLCKIAIILGPSYLPLILRELRGALLRGPHLHILAFVVHALLVHVTSGDHAATFAQLDECVNDVAHVSAEVIFGESGKDVQSEDFKTKMREVRSSASRGLNSFAIIAKHVTPPKISSVLVPVRNILQQTETLKVMQQVEDLLRRIAGGLNANLYLTPKDLLVLCHTLISQNAKFLKQVPKAAPANKRAKGDAVTELKKHMVVEADHYANNSFRFVVFGLDLFITAFKRSRFDFQDQAVISRLEPMVAVIGNTLYSTHMQVVTSGLKAAAAIVRCPLKSISKSLPVFIRQTLQIVKQTGSTEAEVVQTAFKSLATILRDQPSASIKETDLVFLLELLSPDLEESSRQASVFTMLKAIVARKFVVPEIYDLMERVSEIMVTNQSPSVQEQCRSILLQFLLDYPQGKGRLRNQMTFLAKNLSYVHESGRKSVMELLSAVLSKFNPELVREYSDLLFVAFVLVVANDESTKCREMASELVKNLFSRLDELQRRAVMTHVHSWASRRAQPQLARVSSQIYGILIDHSQGEVAPYANSILEDLNINLESTCKLLEEEETEDDEAMDVDGEWQIPYQALNALAKLLRACPELTVQHNKVMWRNIVTLLLFPHAWVRTAACRLLGTLFSAVPAAAPRVDLDDKSPFSLLGMEETAKKLCLQLRSEHLDGPLGLQIVKNLFYIGKCFSMVEISSPPEAEQSDDEDDDDEEEEQGEKEEQDSEARPKNPLAWLFSKLSYQARSSHIARRNKSSSAENWSHQPMSVLRWFAAMVSFLDAPQVERFLTHMLSPIYRIAEDDTIRDPHMDELKTLAIELQELVQAKVGTTKFAEVYSRIRQSVLGVRRERKTARAVQAATNPAFASKRKMQRNVAKKDSRKRKSSSFAESRGKVKRRRDE</sequence>
<dbReference type="GO" id="GO:0030686">
    <property type="term" value="C:90S preribosome"/>
    <property type="evidence" value="ECO:0007669"/>
    <property type="project" value="TreeGrafter"/>
</dbReference>
<dbReference type="SUPFAM" id="SSF48371">
    <property type="entry name" value="ARM repeat"/>
    <property type="match status" value="2"/>
</dbReference>
<evidence type="ECO:0000259" key="3">
    <source>
        <dbReference type="Pfam" id="PF20416"/>
    </source>
</evidence>
<feature type="region of interest" description="Disordered" evidence="1">
    <location>
        <begin position="941"/>
        <end position="965"/>
    </location>
</feature>
<dbReference type="GO" id="GO:0032040">
    <property type="term" value="C:small-subunit processome"/>
    <property type="evidence" value="ECO:0007669"/>
    <property type="project" value="TreeGrafter"/>
</dbReference>
<evidence type="ECO:0000259" key="2">
    <source>
        <dbReference type="Pfam" id="PF07539"/>
    </source>
</evidence>
<dbReference type="Pfam" id="PF20416">
    <property type="entry name" value="UTP20"/>
    <property type="match status" value="1"/>
</dbReference>
<organism evidence="5 6">
    <name type="scientific">Phlebiopsis gigantea (strain 11061_1 CR5-6)</name>
    <name type="common">White-rot fungus</name>
    <name type="synonym">Peniophora gigantea</name>
    <dbReference type="NCBI Taxonomy" id="745531"/>
    <lineage>
        <taxon>Eukaryota</taxon>
        <taxon>Fungi</taxon>
        <taxon>Dikarya</taxon>
        <taxon>Basidiomycota</taxon>
        <taxon>Agaricomycotina</taxon>
        <taxon>Agaricomycetes</taxon>
        <taxon>Polyporales</taxon>
        <taxon>Phanerochaetaceae</taxon>
        <taxon>Phlebiopsis</taxon>
    </lineage>
</organism>
<dbReference type="InterPro" id="IPR052575">
    <property type="entry name" value="SSU_processome_comp_20"/>
</dbReference>
<feature type="region of interest" description="Disordered" evidence="1">
    <location>
        <begin position="391"/>
        <end position="415"/>
    </location>
</feature>
<gene>
    <name evidence="5" type="ORF">PHLGIDRAFT_170606</name>
</gene>
<evidence type="ECO:0000313" key="6">
    <source>
        <dbReference type="Proteomes" id="UP000053257"/>
    </source>
</evidence>
<name>A0A0C3RUZ6_PHLG1</name>
<feature type="region of interest" description="Disordered" evidence="1">
    <location>
        <begin position="1727"/>
        <end position="1758"/>
    </location>
</feature>
<feature type="compositionally biased region" description="Acidic residues" evidence="1">
    <location>
        <begin position="393"/>
        <end position="405"/>
    </location>
</feature>
<dbReference type="Proteomes" id="UP000053257">
    <property type="component" value="Unassembled WGS sequence"/>
</dbReference>
<dbReference type="InterPro" id="IPR011430">
    <property type="entry name" value="UTP20_N"/>
</dbReference>
<dbReference type="Gene3D" id="1.25.10.10">
    <property type="entry name" value="Leucine-rich Repeat Variant"/>
    <property type="match status" value="3"/>
</dbReference>
<dbReference type="OrthoDB" id="360653at2759"/>
<accession>A0A0C3RUZ6</accession>
<feature type="domain" description="U3 small nucleolar RNA-associated protein 20 C-terminal" evidence="4">
    <location>
        <begin position="1611"/>
        <end position="1913"/>
    </location>
</feature>
<dbReference type="InterPro" id="IPR011989">
    <property type="entry name" value="ARM-like"/>
</dbReference>
<dbReference type="Pfam" id="PF07539">
    <property type="entry name" value="UTP20_N"/>
    <property type="match status" value="1"/>
</dbReference>
<dbReference type="EMBL" id="KN840556">
    <property type="protein sequence ID" value="KIP04981.1"/>
    <property type="molecule type" value="Genomic_DNA"/>
</dbReference>
<feature type="domain" description="U3 small nucleolar RNA-associated protein 20 N-terminal" evidence="2">
    <location>
        <begin position="175"/>
        <end position="779"/>
    </location>
</feature>
<evidence type="ECO:0000259" key="4">
    <source>
        <dbReference type="Pfam" id="PF23099"/>
    </source>
</evidence>
<dbReference type="STRING" id="745531.A0A0C3RUZ6"/>
<proteinExistence type="predicted"/>
<dbReference type="InterPro" id="IPR046523">
    <property type="entry name" value="UTP20_dom"/>
</dbReference>
<feature type="domain" description="U3 small nucleolar RNA-associated protein 20" evidence="3">
    <location>
        <begin position="987"/>
        <end position="1210"/>
    </location>
</feature>
<evidence type="ECO:0000256" key="1">
    <source>
        <dbReference type="SAM" id="MobiDB-lite"/>
    </source>
</evidence>
<reference evidence="5 6" key="1">
    <citation type="journal article" date="2014" name="PLoS Genet.">
        <title>Analysis of the Phlebiopsis gigantea genome, transcriptome and secretome provides insight into its pioneer colonization strategies of wood.</title>
        <authorList>
            <person name="Hori C."/>
            <person name="Ishida T."/>
            <person name="Igarashi K."/>
            <person name="Samejima M."/>
            <person name="Suzuki H."/>
            <person name="Master E."/>
            <person name="Ferreira P."/>
            <person name="Ruiz-Duenas F.J."/>
            <person name="Held B."/>
            <person name="Canessa P."/>
            <person name="Larrondo L.F."/>
            <person name="Schmoll M."/>
            <person name="Druzhinina I.S."/>
            <person name="Kubicek C.P."/>
            <person name="Gaskell J.A."/>
            <person name="Kersten P."/>
            <person name="St John F."/>
            <person name="Glasner J."/>
            <person name="Sabat G."/>
            <person name="Splinter BonDurant S."/>
            <person name="Syed K."/>
            <person name="Yadav J."/>
            <person name="Mgbeahuruike A.C."/>
            <person name="Kovalchuk A."/>
            <person name="Asiegbu F.O."/>
            <person name="Lackner G."/>
            <person name="Hoffmeister D."/>
            <person name="Rencoret J."/>
            <person name="Gutierrez A."/>
            <person name="Sun H."/>
            <person name="Lindquist E."/>
            <person name="Barry K."/>
            <person name="Riley R."/>
            <person name="Grigoriev I.V."/>
            <person name="Henrissat B."/>
            <person name="Kues U."/>
            <person name="Berka R.M."/>
            <person name="Martinez A.T."/>
            <person name="Covert S.F."/>
            <person name="Blanchette R.A."/>
            <person name="Cullen D."/>
        </authorList>
    </citation>
    <scope>NUCLEOTIDE SEQUENCE [LARGE SCALE GENOMIC DNA]</scope>
    <source>
        <strain evidence="5 6">11061_1 CR5-6</strain>
    </source>
</reference>
<dbReference type="InterPro" id="IPR016024">
    <property type="entry name" value="ARM-type_fold"/>
</dbReference>
<feature type="compositionally biased region" description="Acidic residues" evidence="1">
    <location>
        <begin position="1732"/>
        <end position="1753"/>
    </location>
</feature>